<dbReference type="InterPro" id="IPR008978">
    <property type="entry name" value="HSP20-like_chaperone"/>
</dbReference>
<dbReference type="EMBL" id="LR536451">
    <property type="protein sequence ID" value="VFU16420.1"/>
    <property type="molecule type" value="Genomic_DNA"/>
</dbReference>
<protein>
    <submittedName>
        <fullName evidence="2">Uncharacterized protein</fullName>
    </submittedName>
</protein>
<geneLocation type="plasmid" evidence="2 3">
    <name>2</name>
</geneLocation>
<keyword evidence="2" id="KW-0614">Plasmid</keyword>
<feature type="region of interest" description="Disordered" evidence="1">
    <location>
        <begin position="54"/>
        <end position="89"/>
    </location>
</feature>
<accession>A0A4U8Z6M4</accession>
<dbReference type="Gene3D" id="2.60.40.790">
    <property type="match status" value="1"/>
</dbReference>
<organism evidence="2 3">
    <name type="scientific">Methylocella tundrae</name>
    <dbReference type="NCBI Taxonomy" id="227605"/>
    <lineage>
        <taxon>Bacteria</taxon>
        <taxon>Pseudomonadati</taxon>
        <taxon>Pseudomonadota</taxon>
        <taxon>Alphaproteobacteria</taxon>
        <taxon>Hyphomicrobiales</taxon>
        <taxon>Beijerinckiaceae</taxon>
        <taxon>Methylocella</taxon>
    </lineage>
</organism>
<proteinExistence type="predicted"/>
<name>A0A4U8Z6M4_METTU</name>
<reference evidence="2 3" key="1">
    <citation type="submission" date="2019-03" db="EMBL/GenBank/DDBJ databases">
        <authorList>
            <person name="Kox A.R. M."/>
        </authorList>
    </citation>
    <scope>NUCLEOTIDE SEQUENCE [LARGE SCALE GENOMIC DNA]</scope>
    <source>
        <strain evidence="2">MTUNDRAET4 annotated genome</strain>
        <plasmid evidence="3">2</plasmid>
    </source>
</reference>
<evidence type="ECO:0000256" key="1">
    <source>
        <dbReference type="SAM" id="MobiDB-lite"/>
    </source>
</evidence>
<gene>
    <name evidence="2" type="ORF">MTUNDRAET4_0093</name>
</gene>
<dbReference type="SUPFAM" id="SSF49764">
    <property type="entry name" value="HSP20-like chaperones"/>
    <property type="match status" value="1"/>
</dbReference>
<dbReference type="OrthoDB" id="9792695at2"/>
<dbReference type="Proteomes" id="UP000294360">
    <property type="component" value="Plasmid 2"/>
</dbReference>
<dbReference type="RefSeq" id="WP_134492847.1">
    <property type="nucleotide sequence ID" value="NZ_CP139088.1"/>
</dbReference>
<sequence>MGRDNENNKDDDTGAAGFTKIARGLSDLFTVLADFDQLPRRGRHEKDGRVMEYSFGKRTLVDEGEESGSHEETAPARPETPRRRAAKPSSLEVLEPVTDMFDEPGEIILLFELPGVERKAIRCILDGDILLLEAKTGERLYRKETLIEEKLAPGAPHLTLRNGVLEVRLSKQTT</sequence>
<feature type="compositionally biased region" description="Basic and acidic residues" evidence="1">
    <location>
        <begin position="67"/>
        <end position="82"/>
    </location>
</feature>
<dbReference type="AlphaFoldDB" id="A0A4U8Z6M4"/>
<evidence type="ECO:0000313" key="2">
    <source>
        <dbReference type="EMBL" id="VFU16420.1"/>
    </source>
</evidence>
<evidence type="ECO:0000313" key="3">
    <source>
        <dbReference type="Proteomes" id="UP000294360"/>
    </source>
</evidence>
<dbReference type="KEGG" id="mtun:MTUNDRAET4_0093.1"/>
<dbReference type="CDD" id="cd06464">
    <property type="entry name" value="ACD_sHsps-like"/>
    <property type="match status" value="1"/>
</dbReference>